<organism evidence="5 6">
    <name type="scientific">Mycolicibacterium vaccae ATCC 25954</name>
    <dbReference type="NCBI Taxonomy" id="1194972"/>
    <lineage>
        <taxon>Bacteria</taxon>
        <taxon>Bacillati</taxon>
        <taxon>Actinomycetota</taxon>
        <taxon>Actinomycetes</taxon>
        <taxon>Mycobacteriales</taxon>
        <taxon>Mycobacteriaceae</taxon>
        <taxon>Mycolicibacterium</taxon>
    </lineage>
</organism>
<comment type="caution">
    <text evidence="2">Lacks conserved residue(s) required for the propagation of feature annotation.</text>
</comment>
<feature type="domain" description="HTH luxR-type" evidence="3">
    <location>
        <begin position="193"/>
        <end position="258"/>
    </location>
</feature>
<evidence type="ECO:0000259" key="3">
    <source>
        <dbReference type="PROSITE" id="PS50043"/>
    </source>
</evidence>
<dbReference type="Gene3D" id="3.40.50.2300">
    <property type="match status" value="1"/>
</dbReference>
<dbReference type="InterPro" id="IPR011006">
    <property type="entry name" value="CheY-like_superfamily"/>
</dbReference>
<dbReference type="PANTHER" id="PTHR43214:SF43">
    <property type="entry name" value="TWO-COMPONENT RESPONSE REGULATOR"/>
    <property type="match status" value="1"/>
</dbReference>
<proteinExistence type="predicted"/>
<dbReference type="PATRIC" id="fig|1194972.3.peg.3509"/>
<dbReference type="SMART" id="SM00421">
    <property type="entry name" value="HTH_LUXR"/>
    <property type="match status" value="1"/>
</dbReference>
<evidence type="ECO:0000313" key="6">
    <source>
        <dbReference type="Proteomes" id="UP000006072"/>
    </source>
</evidence>
<sequence>MYQRPIGMSPLRDTVRGGLPWQPLPVSIPDITEGAPSVAVAGDGTRALYDTSVLIIDDSTLNRENLAAVFGTNGARTVGVAWDLPSLCTALSSAPAGLVLLNINTRDSVVLLHAVFEMNAHARVIVLGMAEDDDDGIIACAEAGVAGYHLRTESFDDLLTVMTKVARGEMLCSPQVSAVLLRRLSSLASAREPMAKELVLTAREVEILRLLEMGMSNRDIAERLCIAVHTVKNHVHSVLTKLGVTNRAEAAARFRTVRYAETASEN</sequence>
<keyword evidence="1" id="KW-0238">DNA-binding</keyword>
<dbReference type="PROSITE" id="PS50110">
    <property type="entry name" value="RESPONSE_REGULATORY"/>
    <property type="match status" value="1"/>
</dbReference>
<dbReference type="SMART" id="SM00448">
    <property type="entry name" value="REC"/>
    <property type="match status" value="1"/>
</dbReference>
<name>K0UKQ2_MYCVA</name>
<keyword evidence="6" id="KW-1185">Reference proteome</keyword>
<dbReference type="InterPro" id="IPR000792">
    <property type="entry name" value="Tscrpt_reg_LuxR_C"/>
</dbReference>
<evidence type="ECO:0000256" key="1">
    <source>
        <dbReference type="ARBA" id="ARBA00023125"/>
    </source>
</evidence>
<dbReference type="SUPFAM" id="SSF46894">
    <property type="entry name" value="C-terminal effector domain of the bipartite response regulators"/>
    <property type="match status" value="1"/>
</dbReference>
<dbReference type="PROSITE" id="PS50043">
    <property type="entry name" value="HTH_LUXR_2"/>
    <property type="match status" value="1"/>
</dbReference>
<evidence type="ECO:0000256" key="2">
    <source>
        <dbReference type="PROSITE-ProRule" id="PRU00169"/>
    </source>
</evidence>
<dbReference type="GO" id="GO:0000160">
    <property type="term" value="P:phosphorelay signal transduction system"/>
    <property type="evidence" value="ECO:0007669"/>
    <property type="project" value="InterPro"/>
</dbReference>
<dbReference type="EMBL" id="ALQA01000039">
    <property type="protein sequence ID" value="EJZ07757.1"/>
    <property type="molecule type" value="Genomic_DNA"/>
</dbReference>
<evidence type="ECO:0000259" key="4">
    <source>
        <dbReference type="PROSITE" id="PS50110"/>
    </source>
</evidence>
<dbReference type="PRINTS" id="PR00038">
    <property type="entry name" value="HTHLUXR"/>
</dbReference>
<dbReference type="AlphaFoldDB" id="K0UKQ2"/>
<accession>K0UKQ2</accession>
<dbReference type="PANTHER" id="PTHR43214">
    <property type="entry name" value="TWO-COMPONENT RESPONSE REGULATOR"/>
    <property type="match status" value="1"/>
</dbReference>
<comment type="caution">
    <text evidence="5">The sequence shown here is derived from an EMBL/GenBank/DDBJ whole genome shotgun (WGS) entry which is preliminary data.</text>
</comment>
<feature type="domain" description="Response regulatory" evidence="4">
    <location>
        <begin position="52"/>
        <end position="166"/>
    </location>
</feature>
<dbReference type="GO" id="GO:0003677">
    <property type="term" value="F:DNA binding"/>
    <property type="evidence" value="ECO:0007669"/>
    <property type="project" value="UniProtKB-KW"/>
</dbReference>
<dbReference type="InterPro" id="IPR001789">
    <property type="entry name" value="Sig_transdc_resp-reg_receiver"/>
</dbReference>
<dbReference type="eggNOG" id="COG2197">
    <property type="taxonomic scope" value="Bacteria"/>
</dbReference>
<dbReference type="SUPFAM" id="SSF52172">
    <property type="entry name" value="CheY-like"/>
    <property type="match status" value="1"/>
</dbReference>
<protein>
    <submittedName>
        <fullName evidence="5">Two-component regulator</fullName>
    </submittedName>
</protein>
<dbReference type="Pfam" id="PF00196">
    <property type="entry name" value="GerE"/>
    <property type="match status" value="1"/>
</dbReference>
<evidence type="ECO:0000313" key="5">
    <source>
        <dbReference type="EMBL" id="EJZ07757.1"/>
    </source>
</evidence>
<dbReference type="GO" id="GO:0006355">
    <property type="term" value="P:regulation of DNA-templated transcription"/>
    <property type="evidence" value="ECO:0007669"/>
    <property type="project" value="InterPro"/>
</dbReference>
<dbReference type="HOGENOM" id="CLU_000445_90_8_11"/>
<gene>
    <name evidence="5" type="ORF">MVAC_17618</name>
</gene>
<dbReference type="CDD" id="cd06170">
    <property type="entry name" value="LuxR_C_like"/>
    <property type="match status" value="1"/>
</dbReference>
<dbReference type="Proteomes" id="UP000006072">
    <property type="component" value="Unassembled WGS sequence"/>
</dbReference>
<dbReference type="InterPro" id="IPR016032">
    <property type="entry name" value="Sig_transdc_resp-reg_C-effctor"/>
</dbReference>
<reference evidence="5 6" key="1">
    <citation type="journal article" date="2012" name="J. Bacteriol.">
        <title>Complete Genome Sequence of Mycobacterium vaccae Type Strain ATCC 25954.</title>
        <authorList>
            <person name="Ho Y.S."/>
            <person name="Adroub S.A."/>
            <person name="Abadi M."/>
            <person name="Al Alwan B."/>
            <person name="Alkhateeb R."/>
            <person name="Gao G."/>
            <person name="Ragab A."/>
            <person name="Ali S."/>
            <person name="van Soolingen D."/>
            <person name="Bitter W."/>
            <person name="Pain A."/>
            <person name="Abdallah A.M."/>
        </authorList>
    </citation>
    <scope>NUCLEOTIDE SEQUENCE [LARGE SCALE GENOMIC DNA]</scope>
    <source>
        <strain evidence="5 6">ATCC 25954</strain>
    </source>
</reference>
<dbReference type="InterPro" id="IPR039420">
    <property type="entry name" value="WalR-like"/>
</dbReference>
<dbReference type="PROSITE" id="PS00622">
    <property type="entry name" value="HTH_LUXR_1"/>
    <property type="match status" value="1"/>
</dbReference>